<proteinExistence type="inferred from homology"/>
<dbReference type="OrthoDB" id="1854502at2759"/>
<dbReference type="PROSITE" id="PS01013">
    <property type="entry name" value="OSBP"/>
    <property type="match status" value="1"/>
</dbReference>
<evidence type="ECO:0000256" key="3">
    <source>
        <dbReference type="RuleBase" id="RU003844"/>
    </source>
</evidence>
<dbReference type="EMBL" id="KQ241878">
    <property type="protein sequence ID" value="KNC82935.1"/>
    <property type="molecule type" value="Genomic_DNA"/>
</dbReference>
<protein>
    <recommendedName>
        <fullName evidence="6">Oxysterol-binding protein</fullName>
    </recommendedName>
</protein>
<evidence type="ECO:0000313" key="4">
    <source>
        <dbReference type="EMBL" id="KNC82935.1"/>
    </source>
</evidence>
<dbReference type="STRING" id="667725.A0A0L0G1G8"/>
<dbReference type="InterPro" id="IPR000648">
    <property type="entry name" value="Oxysterol-bd"/>
</dbReference>
<keyword evidence="2" id="KW-0597">Phosphoprotein</keyword>
<evidence type="ECO:0000313" key="5">
    <source>
        <dbReference type="Proteomes" id="UP000054560"/>
    </source>
</evidence>
<name>A0A0L0G1G8_9EUKA</name>
<keyword evidence="5" id="KW-1185">Reference proteome</keyword>
<reference evidence="4 5" key="1">
    <citation type="submission" date="2011-02" db="EMBL/GenBank/DDBJ databases">
        <title>The Genome Sequence of Sphaeroforma arctica JP610.</title>
        <authorList>
            <consortium name="The Broad Institute Genome Sequencing Platform"/>
            <person name="Russ C."/>
            <person name="Cuomo C."/>
            <person name="Young S.K."/>
            <person name="Zeng Q."/>
            <person name="Gargeya S."/>
            <person name="Alvarado L."/>
            <person name="Berlin A."/>
            <person name="Chapman S.B."/>
            <person name="Chen Z."/>
            <person name="Freedman E."/>
            <person name="Gellesch M."/>
            <person name="Goldberg J."/>
            <person name="Griggs A."/>
            <person name="Gujja S."/>
            <person name="Heilman E."/>
            <person name="Heiman D."/>
            <person name="Howarth C."/>
            <person name="Mehta T."/>
            <person name="Neiman D."/>
            <person name="Pearson M."/>
            <person name="Roberts A."/>
            <person name="Saif S."/>
            <person name="Shea T."/>
            <person name="Shenoy N."/>
            <person name="Sisk P."/>
            <person name="Stolte C."/>
            <person name="Sykes S."/>
            <person name="White J."/>
            <person name="Yandava C."/>
            <person name="Burger G."/>
            <person name="Gray M.W."/>
            <person name="Holland P.W.H."/>
            <person name="King N."/>
            <person name="Lang F.B.F."/>
            <person name="Roger A.J."/>
            <person name="Ruiz-Trillo I."/>
            <person name="Haas B."/>
            <person name="Nusbaum C."/>
            <person name="Birren B."/>
        </authorList>
    </citation>
    <scope>NUCLEOTIDE SEQUENCE [LARGE SCALE GENOMIC DNA]</scope>
    <source>
        <strain evidence="4 5">JP610</strain>
    </source>
</reference>
<dbReference type="AlphaFoldDB" id="A0A0L0G1G8"/>
<dbReference type="RefSeq" id="XP_014156837.1">
    <property type="nucleotide sequence ID" value="XM_014301362.1"/>
</dbReference>
<evidence type="ECO:0000256" key="1">
    <source>
        <dbReference type="ARBA" id="ARBA00008842"/>
    </source>
</evidence>
<dbReference type="GO" id="GO:0120009">
    <property type="term" value="P:intermembrane lipid transfer"/>
    <property type="evidence" value="ECO:0007669"/>
    <property type="project" value="UniProtKB-ARBA"/>
</dbReference>
<dbReference type="InterPro" id="IPR018494">
    <property type="entry name" value="Oxysterol-bd_CS"/>
</dbReference>
<evidence type="ECO:0008006" key="6">
    <source>
        <dbReference type="Google" id="ProtNLM"/>
    </source>
</evidence>
<dbReference type="GO" id="GO:0005886">
    <property type="term" value="C:plasma membrane"/>
    <property type="evidence" value="ECO:0007669"/>
    <property type="project" value="TreeGrafter"/>
</dbReference>
<dbReference type="PANTHER" id="PTHR10972">
    <property type="entry name" value="OXYSTEROL-BINDING PROTEIN-RELATED"/>
    <property type="match status" value="1"/>
</dbReference>
<dbReference type="PANTHER" id="PTHR10972:SF205">
    <property type="entry name" value="OXYSTEROL-BINDING PROTEIN 1"/>
    <property type="match status" value="1"/>
</dbReference>
<evidence type="ECO:0000256" key="2">
    <source>
        <dbReference type="ARBA" id="ARBA00022553"/>
    </source>
</evidence>
<dbReference type="FunFam" id="2.40.160.120:FF:000001">
    <property type="entry name" value="Oxysterol-binding protein"/>
    <property type="match status" value="1"/>
</dbReference>
<dbReference type="SUPFAM" id="SSF144000">
    <property type="entry name" value="Oxysterol-binding protein-like"/>
    <property type="match status" value="1"/>
</dbReference>
<dbReference type="GO" id="GO:0097038">
    <property type="term" value="C:perinuclear endoplasmic reticulum"/>
    <property type="evidence" value="ECO:0007669"/>
    <property type="project" value="TreeGrafter"/>
</dbReference>
<dbReference type="Proteomes" id="UP000054560">
    <property type="component" value="Unassembled WGS sequence"/>
</dbReference>
<dbReference type="GeneID" id="25905286"/>
<dbReference type="Pfam" id="PF01237">
    <property type="entry name" value="Oxysterol_BP"/>
    <property type="match status" value="1"/>
</dbReference>
<comment type="similarity">
    <text evidence="1 3">Belongs to the OSBP family.</text>
</comment>
<dbReference type="InterPro" id="IPR037239">
    <property type="entry name" value="OSBP_sf"/>
</dbReference>
<dbReference type="Gene3D" id="2.40.160.120">
    <property type="match status" value="1"/>
</dbReference>
<organism evidence="4 5">
    <name type="scientific">Sphaeroforma arctica JP610</name>
    <dbReference type="NCBI Taxonomy" id="667725"/>
    <lineage>
        <taxon>Eukaryota</taxon>
        <taxon>Ichthyosporea</taxon>
        <taxon>Ichthyophonida</taxon>
        <taxon>Sphaeroforma</taxon>
    </lineage>
</organism>
<gene>
    <name evidence="4" type="ORF">SARC_04782</name>
</gene>
<dbReference type="eggNOG" id="KOG1737">
    <property type="taxonomic scope" value="Eukaryota"/>
</dbReference>
<accession>A0A0L0G1G8</accession>
<sequence length="377" mass="43307">MIRSLTSNCWFYRAVLKNNIGKDLSKIPMPVMMNEPLSMLQRLSEDLEYSHLLDKAAKCTTTHERMCYIAAYTVSSYATTYYRTNKPFNPMLGETYELDLSQDKSYGWKTIAEQVSHHPPIAAMHTESNEWEMCQQFSMSSKFRGKYLSIIPTGVSWIRFKKTNEKYSWTKVTTCVNNIIIGKLWIDQYGDMVIKSHTTNDVAKIKFVPYSYFSNTTPRSVVGTVEDGNGNVAYNLNGTWDISMSHSPVNDPKNITTAWTVNKLPDNADKMYGYGYFACVLNDPQGAVGVAPTDSRLRPDLRALDSQVYDLAEAEKLRLEEKQRTTRKYREQQGISYTPAWFKPTMDPDTERPIHAFTGEYWKQKEAGDWSNSNLIY</sequence>
<dbReference type="GO" id="GO:0005829">
    <property type="term" value="C:cytosol"/>
    <property type="evidence" value="ECO:0007669"/>
    <property type="project" value="TreeGrafter"/>
</dbReference>
<dbReference type="GO" id="GO:0032934">
    <property type="term" value="F:sterol binding"/>
    <property type="evidence" value="ECO:0007669"/>
    <property type="project" value="TreeGrafter"/>
</dbReference>
<dbReference type="Gene3D" id="3.30.70.3490">
    <property type="match status" value="1"/>
</dbReference>